<sequence length="271" mass="29974">MELRLRSNLISAFARPCLHHHHQRQSLLASTRAFSVSAARHDGQSPSGSPEEQQQRAPAPTGAPTQPNASPRSHELTSLLNDALSFTKTAGPRTSRFKAATAQADNRTHTRLGFSQAPNTNNNANNPFGGAAARTRSSSAEDALNLFGSLDRGPRPGGLYERVGQLSRAQGIAASPKDLLTPPDPELLPRLGPAAGRSIEISKNLDLARGLRLLDQTMSRNRVRGHYLNQQFYERPGLKRKRLASMRWRNRFMNGFKATVERVQYLRRQGW</sequence>
<reference evidence="5" key="1">
    <citation type="journal article" date="2020" name="Stud. Mycol.">
        <title>101 Dothideomycetes genomes: a test case for predicting lifestyles and emergence of pathogens.</title>
        <authorList>
            <person name="Haridas S."/>
            <person name="Albert R."/>
            <person name="Binder M."/>
            <person name="Bloem J."/>
            <person name="Labutti K."/>
            <person name="Salamov A."/>
            <person name="Andreopoulos B."/>
            <person name="Baker S."/>
            <person name="Barry K."/>
            <person name="Bills G."/>
            <person name="Bluhm B."/>
            <person name="Cannon C."/>
            <person name="Castanera R."/>
            <person name="Culley D."/>
            <person name="Daum C."/>
            <person name="Ezra D."/>
            <person name="Gonzalez J."/>
            <person name="Henrissat B."/>
            <person name="Kuo A."/>
            <person name="Liang C."/>
            <person name="Lipzen A."/>
            <person name="Lutzoni F."/>
            <person name="Magnuson J."/>
            <person name="Mondo S."/>
            <person name="Nolan M."/>
            <person name="Ohm R."/>
            <person name="Pangilinan J."/>
            <person name="Park H.-J."/>
            <person name="Ramirez L."/>
            <person name="Alfaro M."/>
            <person name="Sun H."/>
            <person name="Tritt A."/>
            <person name="Yoshinaga Y."/>
            <person name="Zwiers L.-H."/>
            <person name="Turgeon B."/>
            <person name="Goodwin S."/>
            <person name="Spatafora J."/>
            <person name="Crous P."/>
            <person name="Grigoriev I."/>
        </authorList>
    </citation>
    <scope>NUCLEOTIDE SEQUENCE</scope>
    <source>
        <strain evidence="5">CBS 121167</strain>
    </source>
</reference>
<evidence type="ECO:0008006" key="7">
    <source>
        <dbReference type="Google" id="ProtNLM"/>
    </source>
</evidence>
<dbReference type="GO" id="GO:0003735">
    <property type="term" value="F:structural constituent of ribosome"/>
    <property type="evidence" value="ECO:0007669"/>
    <property type="project" value="InterPro"/>
</dbReference>
<keyword evidence="6" id="KW-1185">Reference proteome</keyword>
<evidence type="ECO:0000313" key="5">
    <source>
        <dbReference type="EMBL" id="KAF2141451.1"/>
    </source>
</evidence>
<dbReference type="GO" id="GO:0070124">
    <property type="term" value="P:mitochondrial translational initiation"/>
    <property type="evidence" value="ECO:0007669"/>
    <property type="project" value="TreeGrafter"/>
</dbReference>
<evidence type="ECO:0000256" key="3">
    <source>
        <dbReference type="ARBA" id="ARBA00023274"/>
    </source>
</evidence>
<evidence type="ECO:0000256" key="2">
    <source>
        <dbReference type="ARBA" id="ARBA00022980"/>
    </source>
</evidence>
<accession>A0A6A6BG21</accession>
<name>A0A6A6BG21_9PEZI</name>
<keyword evidence="2" id="KW-0689">Ribosomal protein</keyword>
<keyword evidence="3" id="KW-0687">Ribonucleoprotein</keyword>
<dbReference type="EMBL" id="ML995487">
    <property type="protein sequence ID" value="KAF2141451.1"/>
    <property type="molecule type" value="Genomic_DNA"/>
</dbReference>
<protein>
    <recommendedName>
        <fullName evidence="7">Ribosomal protein S21</fullName>
    </recommendedName>
</protein>
<organism evidence="5 6">
    <name type="scientific">Aplosporella prunicola CBS 121167</name>
    <dbReference type="NCBI Taxonomy" id="1176127"/>
    <lineage>
        <taxon>Eukaryota</taxon>
        <taxon>Fungi</taxon>
        <taxon>Dikarya</taxon>
        <taxon>Ascomycota</taxon>
        <taxon>Pezizomycotina</taxon>
        <taxon>Dothideomycetes</taxon>
        <taxon>Dothideomycetes incertae sedis</taxon>
        <taxon>Botryosphaeriales</taxon>
        <taxon>Aplosporellaceae</taxon>
        <taxon>Aplosporella</taxon>
    </lineage>
</organism>
<dbReference type="Pfam" id="PF01165">
    <property type="entry name" value="Ribosomal_S21"/>
    <property type="match status" value="1"/>
</dbReference>
<gene>
    <name evidence="5" type="ORF">K452DRAFT_288151</name>
</gene>
<proteinExistence type="inferred from homology"/>
<evidence type="ECO:0000256" key="1">
    <source>
        <dbReference type="ARBA" id="ARBA00006640"/>
    </source>
</evidence>
<dbReference type="InterPro" id="IPR001911">
    <property type="entry name" value="Ribosomal_bS21"/>
</dbReference>
<dbReference type="AlphaFoldDB" id="A0A6A6BG21"/>
<dbReference type="PANTHER" id="PTHR41237">
    <property type="entry name" value="37S RIBOSOMAL PROTEIN MRP21, MITOCHONDRIAL"/>
    <property type="match status" value="1"/>
</dbReference>
<feature type="compositionally biased region" description="Polar residues" evidence="4">
    <location>
        <begin position="63"/>
        <end position="75"/>
    </location>
</feature>
<evidence type="ECO:0000256" key="4">
    <source>
        <dbReference type="SAM" id="MobiDB-lite"/>
    </source>
</evidence>
<dbReference type="OrthoDB" id="2501249at2759"/>
<dbReference type="GO" id="GO:0005763">
    <property type="term" value="C:mitochondrial small ribosomal subunit"/>
    <property type="evidence" value="ECO:0007669"/>
    <property type="project" value="TreeGrafter"/>
</dbReference>
<comment type="similarity">
    <text evidence="1">Belongs to the bacterial ribosomal protein bS21 family.</text>
</comment>
<dbReference type="PANTHER" id="PTHR41237:SF1">
    <property type="entry name" value="SMALL RIBOSOMAL SUBUNIT PROTEIN BS21M"/>
    <property type="match status" value="1"/>
</dbReference>
<feature type="region of interest" description="Disordered" evidence="4">
    <location>
        <begin position="34"/>
        <end position="75"/>
    </location>
</feature>
<evidence type="ECO:0000313" key="6">
    <source>
        <dbReference type="Proteomes" id="UP000799438"/>
    </source>
</evidence>
<dbReference type="RefSeq" id="XP_033397164.1">
    <property type="nucleotide sequence ID" value="XM_033540601.1"/>
</dbReference>
<dbReference type="GeneID" id="54298097"/>
<dbReference type="InterPro" id="IPR052837">
    <property type="entry name" value="Mitoribosomal_bS21"/>
</dbReference>
<dbReference type="Proteomes" id="UP000799438">
    <property type="component" value="Unassembled WGS sequence"/>
</dbReference>